<dbReference type="Pfam" id="PF00514">
    <property type="entry name" value="Arm"/>
    <property type="match status" value="1"/>
</dbReference>
<reference evidence="4 5" key="1">
    <citation type="journal article" date="2024" name="BMC Genomics">
        <title>Genome assembly of redclaw crayfish (Cherax quadricarinatus) provides insights into its immune adaptation and hypoxia tolerance.</title>
        <authorList>
            <person name="Liu Z."/>
            <person name="Zheng J."/>
            <person name="Li H."/>
            <person name="Fang K."/>
            <person name="Wang S."/>
            <person name="He J."/>
            <person name="Zhou D."/>
            <person name="Weng S."/>
            <person name="Chi M."/>
            <person name="Gu Z."/>
            <person name="He J."/>
            <person name="Li F."/>
            <person name="Wang M."/>
        </authorList>
    </citation>
    <scope>NUCLEOTIDE SEQUENCE [LARGE SCALE GENOMIC DNA]</scope>
    <source>
        <strain evidence="4">ZL_2023a</strain>
    </source>
</reference>
<evidence type="ECO:0000256" key="2">
    <source>
        <dbReference type="ARBA" id="ARBA00022448"/>
    </source>
</evidence>
<keyword evidence="5" id="KW-1185">Reference proteome</keyword>
<dbReference type="Proteomes" id="UP001445076">
    <property type="component" value="Unassembled WGS sequence"/>
</dbReference>
<dbReference type="InterPro" id="IPR016024">
    <property type="entry name" value="ARM-type_fold"/>
</dbReference>
<dbReference type="PANTHER" id="PTHR23316">
    <property type="entry name" value="IMPORTIN ALPHA"/>
    <property type="match status" value="1"/>
</dbReference>
<dbReference type="SUPFAM" id="SSF48371">
    <property type="entry name" value="ARM repeat"/>
    <property type="match status" value="1"/>
</dbReference>
<dbReference type="InterPro" id="IPR011989">
    <property type="entry name" value="ARM-like"/>
</dbReference>
<evidence type="ECO:0000313" key="4">
    <source>
        <dbReference type="EMBL" id="KAK8738817.1"/>
    </source>
</evidence>
<protein>
    <submittedName>
        <fullName evidence="4">Uncharacterized protein</fullName>
    </submittedName>
</protein>
<evidence type="ECO:0000256" key="3">
    <source>
        <dbReference type="ARBA" id="ARBA00022927"/>
    </source>
</evidence>
<dbReference type="Gene3D" id="1.25.10.10">
    <property type="entry name" value="Leucine-rich Repeat Variant"/>
    <property type="match status" value="1"/>
</dbReference>
<proteinExistence type="inferred from homology"/>
<dbReference type="GO" id="GO:0015031">
    <property type="term" value="P:protein transport"/>
    <property type="evidence" value="ECO:0007669"/>
    <property type="project" value="UniProtKB-KW"/>
</dbReference>
<comment type="similarity">
    <text evidence="1">Belongs to the importin alpha family.</text>
</comment>
<feature type="non-terminal residue" evidence="4">
    <location>
        <position position="1"/>
    </location>
</feature>
<keyword evidence="3" id="KW-0653">Protein transport</keyword>
<accession>A0AAW0X4H7</accession>
<keyword evidence="2" id="KW-0813">Transport</keyword>
<evidence type="ECO:0000256" key="1">
    <source>
        <dbReference type="ARBA" id="ARBA00010394"/>
    </source>
</evidence>
<comment type="caution">
    <text evidence="4">The sequence shown here is derived from an EMBL/GenBank/DDBJ whole genome shotgun (WGS) entry which is preliminary data.</text>
</comment>
<dbReference type="InterPro" id="IPR000225">
    <property type="entry name" value="Armadillo"/>
</dbReference>
<gene>
    <name evidence="4" type="ORF">OTU49_003691</name>
</gene>
<dbReference type="AlphaFoldDB" id="A0AAW0X4H7"/>
<dbReference type="SMART" id="SM00185">
    <property type="entry name" value="ARM"/>
    <property type="match status" value="2"/>
</dbReference>
<evidence type="ECO:0000313" key="5">
    <source>
        <dbReference type="Proteomes" id="UP001445076"/>
    </source>
</evidence>
<dbReference type="EMBL" id="JARKIK010000038">
    <property type="protein sequence ID" value="KAK8738817.1"/>
    <property type="molecule type" value="Genomic_DNA"/>
</dbReference>
<organism evidence="4 5">
    <name type="scientific">Cherax quadricarinatus</name>
    <name type="common">Australian red claw crayfish</name>
    <dbReference type="NCBI Taxonomy" id="27406"/>
    <lineage>
        <taxon>Eukaryota</taxon>
        <taxon>Metazoa</taxon>
        <taxon>Ecdysozoa</taxon>
        <taxon>Arthropoda</taxon>
        <taxon>Crustacea</taxon>
        <taxon>Multicrustacea</taxon>
        <taxon>Malacostraca</taxon>
        <taxon>Eumalacostraca</taxon>
        <taxon>Eucarida</taxon>
        <taxon>Decapoda</taxon>
        <taxon>Pleocyemata</taxon>
        <taxon>Astacidea</taxon>
        <taxon>Parastacoidea</taxon>
        <taxon>Parastacidae</taxon>
        <taxon>Cherax</taxon>
    </lineage>
</organism>
<name>A0AAW0X4H7_CHEQU</name>
<sequence>SNILAGTRSQIQSVVKSGIIQELIKAAQKDEISVKKEVIWALSNMTQGGTQAHIEAVVGVGGLQLLVDSLLTDNVNIVLVAAEGIKNMLEKFDNVEKIKAMIEEYGGVDYMETNLQHVNDEVGFKMNDILNTYFPDPSFTFPTQMKKDFYENTDINQSLSRKATKYVAELVSP</sequence>